<sequence>MIGKYLIGILFFLSLIKTSYTLKCISSISFRNNITTKTVECEPNEDRCLASSWDFGKDINLVLASCTNKVFCSFIKNDQLNDELKEIFRVLMHSYMKTIRDQAINIGTSTGIKIHEHFLDVTSTPEKFEKTKIRLKCCNDGDNCNLNYLWS</sequence>
<dbReference type="SUPFAM" id="SSF57302">
    <property type="entry name" value="Snake toxin-like"/>
    <property type="match status" value="1"/>
</dbReference>
<dbReference type="WBParaSite" id="PTRK_0000875700.1">
    <property type="protein sequence ID" value="PTRK_0000875700.1"/>
    <property type="gene ID" value="PTRK_0000875700"/>
</dbReference>
<accession>A0A0N4ZKX4</accession>
<reference evidence="3" key="1">
    <citation type="submission" date="2017-02" db="UniProtKB">
        <authorList>
            <consortium name="WormBaseParasite"/>
        </authorList>
    </citation>
    <scope>IDENTIFICATION</scope>
</reference>
<dbReference type="InterPro" id="IPR045860">
    <property type="entry name" value="Snake_toxin-like_sf"/>
</dbReference>
<proteinExistence type="predicted"/>
<dbReference type="Proteomes" id="UP000038045">
    <property type="component" value="Unplaced"/>
</dbReference>
<dbReference type="AlphaFoldDB" id="A0A0N4ZKX4"/>
<feature type="chain" id="PRO_5005891886" evidence="1">
    <location>
        <begin position="22"/>
        <end position="151"/>
    </location>
</feature>
<keyword evidence="2" id="KW-1185">Reference proteome</keyword>
<feature type="signal peptide" evidence="1">
    <location>
        <begin position="1"/>
        <end position="21"/>
    </location>
</feature>
<protein>
    <submittedName>
        <fullName evidence="3">Saposin B-type domain-containing protein</fullName>
    </submittedName>
</protein>
<evidence type="ECO:0000313" key="2">
    <source>
        <dbReference type="Proteomes" id="UP000038045"/>
    </source>
</evidence>
<evidence type="ECO:0000313" key="3">
    <source>
        <dbReference type="WBParaSite" id="PTRK_0000875700.1"/>
    </source>
</evidence>
<evidence type="ECO:0000256" key="1">
    <source>
        <dbReference type="SAM" id="SignalP"/>
    </source>
</evidence>
<name>A0A0N4ZKX4_PARTI</name>
<keyword evidence="1" id="KW-0732">Signal</keyword>
<organism evidence="2 3">
    <name type="scientific">Parastrongyloides trichosuri</name>
    <name type="common">Possum-specific nematode worm</name>
    <dbReference type="NCBI Taxonomy" id="131310"/>
    <lineage>
        <taxon>Eukaryota</taxon>
        <taxon>Metazoa</taxon>
        <taxon>Ecdysozoa</taxon>
        <taxon>Nematoda</taxon>
        <taxon>Chromadorea</taxon>
        <taxon>Rhabditida</taxon>
        <taxon>Tylenchina</taxon>
        <taxon>Panagrolaimomorpha</taxon>
        <taxon>Strongyloidoidea</taxon>
        <taxon>Strongyloididae</taxon>
        <taxon>Parastrongyloides</taxon>
    </lineage>
</organism>